<evidence type="ECO:0000313" key="2">
    <source>
        <dbReference type="EMBL" id="OAX76887.1"/>
    </source>
</evidence>
<dbReference type="AlphaFoldDB" id="A0A1B7NJV9"/>
<gene>
    <name evidence="2" type="ORF">ACJ72_08820</name>
</gene>
<organism evidence="2 3">
    <name type="scientific">Emergomyces africanus</name>
    <dbReference type="NCBI Taxonomy" id="1955775"/>
    <lineage>
        <taxon>Eukaryota</taxon>
        <taxon>Fungi</taxon>
        <taxon>Dikarya</taxon>
        <taxon>Ascomycota</taxon>
        <taxon>Pezizomycotina</taxon>
        <taxon>Eurotiomycetes</taxon>
        <taxon>Eurotiomycetidae</taxon>
        <taxon>Onygenales</taxon>
        <taxon>Ajellomycetaceae</taxon>
        <taxon>Emergomyces</taxon>
    </lineage>
</organism>
<dbReference type="Proteomes" id="UP000091918">
    <property type="component" value="Unassembled WGS sequence"/>
</dbReference>
<comment type="caution">
    <text evidence="2">The sequence shown here is derived from an EMBL/GenBank/DDBJ whole genome shotgun (WGS) entry which is preliminary data.</text>
</comment>
<evidence type="ECO:0000256" key="1">
    <source>
        <dbReference type="SAM" id="MobiDB-lite"/>
    </source>
</evidence>
<dbReference type="EMBL" id="LGUA01004191">
    <property type="protein sequence ID" value="OAX76887.1"/>
    <property type="molecule type" value="Genomic_DNA"/>
</dbReference>
<keyword evidence="3" id="KW-1185">Reference proteome</keyword>
<reference evidence="2 3" key="1">
    <citation type="submission" date="2015-07" db="EMBL/GenBank/DDBJ databases">
        <title>Emmonsia species relationships and genome sequence.</title>
        <authorList>
            <person name="Cuomo C.A."/>
            <person name="Schwartz I.S."/>
            <person name="Kenyon C."/>
            <person name="de Hoog G.S."/>
            <person name="Govender N.P."/>
            <person name="Botha A."/>
            <person name="Moreno L."/>
            <person name="de Vries M."/>
            <person name="Munoz J.F."/>
            <person name="Stielow J.B."/>
        </authorList>
    </citation>
    <scope>NUCLEOTIDE SEQUENCE [LARGE SCALE GENOMIC DNA]</scope>
    <source>
        <strain evidence="2 3">CBS 136260</strain>
    </source>
</reference>
<name>A0A1B7NJV9_9EURO</name>
<protein>
    <submittedName>
        <fullName evidence="2">Uncharacterized protein</fullName>
    </submittedName>
</protein>
<proteinExistence type="predicted"/>
<accession>A0A1B7NJV9</accession>
<feature type="region of interest" description="Disordered" evidence="1">
    <location>
        <begin position="1"/>
        <end position="21"/>
    </location>
</feature>
<feature type="non-terminal residue" evidence="2">
    <location>
        <position position="61"/>
    </location>
</feature>
<evidence type="ECO:0000313" key="3">
    <source>
        <dbReference type="Proteomes" id="UP000091918"/>
    </source>
</evidence>
<sequence>MDGGTGPPQARSDPVQPVKPSKLARQELDMQYLFSSGTGFISSTAISSVKSFLQMLLGDSC</sequence>